<feature type="compositionally biased region" description="Acidic residues" evidence="1">
    <location>
        <begin position="435"/>
        <end position="468"/>
    </location>
</feature>
<proteinExistence type="predicted"/>
<organism evidence="3 4">
    <name type="scientific">Clostridium beijerinckii</name>
    <name type="common">Clostridium MP</name>
    <dbReference type="NCBI Taxonomy" id="1520"/>
    <lineage>
        <taxon>Bacteria</taxon>
        <taxon>Bacillati</taxon>
        <taxon>Bacillota</taxon>
        <taxon>Clostridia</taxon>
        <taxon>Eubacteriales</taxon>
        <taxon>Clostridiaceae</taxon>
        <taxon>Clostridium</taxon>
    </lineage>
</organism>
<evidence type="ECO:0000256" key="1">
    <source>
        <dbReference type="SAM" id="MobiDB-lite"/>
    </source>
</evidence>
<comment type="caution">
    <text evidence="3">The sequence shown here is derived from an EMBL/GenBank/DDBJ whole genome shotgun (WGS) entry which is preliminary data.</text>
</comment>
<accession>A0AAW3W552</accession>
<feature type="region of interest" description="Disordered" evidence="1">
    <location>
        <begin position="434"/>
        <end position="468"/>
    </location>
</feature>
<name>A0AAW3W552_CLOBE</name>
<dbReference type="RefSeq" id="WP_171779957.1">
    <property type="nucleotide sequence ID" value="NZ_JABAGV010000007.1"/>
</dbReference>
<dbReference type="EMBL" id="JABAGV010000007">
    <property type="protein sequence ID" value="MBC2473945.1"/>
    <property type="molecule type" value="Genomic_DNA"/>
</dbReference>
<dbReference type="AlphaFoldDB" id="A0AAW3W552"/>
<sequence>MKEDFFDQVWMKGLIILDTCTLDFIERCDIYRAKMLMDIFLLHKESVYVPNHVKEHEMKAYLDSGKKKIPMIKKVEELKNSIREIYSSKHLDEKKKKQKIISKIDKFMGTIRELEFKGISNDFKNLARKDINSILNYLESEKCKKYIKDYDEFLESETVRNFYEVIMNNVFPAIDADLIKEIKLDGDRRRENNLPPGCGDANKSDNTFGDLIIWKEILLNVKRMGKKIALFITEDKKKKSNWFNADQTEMHEYLYNEVINDYGYEAINISTLAVFVEAVAKYVNEDIDELVKYLYKQSVKIEDVVTDYLENQANELLAEKAWESISNYYDIDYSELESGLDTEIDLNNIEYDIDERVQVKTDVHIEFNVDNNVKYGGDNWTSEGDNVSANLVVRLSIGILEGEYSEEMYSLDVNDIDCEIDSCEIESFEAPFGMDESDEECLDNSEDEMDECDDMEEYNEDEDYFEYE</sequence>
<reference evidence="3" key="2">
    <citation type="journal article" date="2022" name="Nat. Biotechnol.">
        <title>Carbon-negative production of acetone and isopropanol by gas fermentation at industrial pilot scale.</title>
        <authorList>
            <person name="Liew F.E."/>
            <person name="Nogle R."/>
            <person name="Abdalla T."/>
            <person name="Rasor B.J."/>
            <person name="Canter C."/>
            <person name="Jensen R.O."/>
            <person name="Wang L."/>
            <person name="Strutz J."/>
            <person name="Chirania P."/>
            <person name="De Tissera S."/>
            <person name="Mueller A.P."/>
            <person name="Ruan Z."/>
            <person name="Gao A."/>
            <person name="Tran L."/>
            <person name="Engle N.L."/>
            <person name="Bromley J.C."/>
            <person name="Daniell J."/>
            <person name="Conrado R."/>
            <person name="Tschaplinski T.J."/>
            <person name="Giannone R.J."/>
            <person name="Hettich R.L."/>
            <person name="Karim A.S."/>
            <person name="Simpson S.D."/>
            <person name="Brown S.D."/>
            <person name="Leang C."/>
            <person name="Jewett M.C."/>
            <person name="Kopke M."/>
        </authorList>
    </citation>
    <scope>NUCLEOTIDE SEQUENCE</scope>
    <source>
        <strain evidence="3">DJ015</strain>
    </source>
</reference>
<evidence type="ECO:0000313" key="3">
    <source>
        <dbReference type="EMBL" id="MBC2473945.1"/>
    </source>
</evidence>
<dbReference type="Proteomes" id="UP001194098">
    <property type="component" value="Unassembled WGS sequence"/>
</dbReference>
<protein>
    <recommendedName>
        <fullName evidence="2">PIN like domain-containing protein</fullName>
    </recommendedName>
</protein>
<evidence type="ECO:0000259" key="2">
    <source>
        <dbReference type="Pfam" id="PF18476"/>
    </source>
</evidence>
<dbReference type="Pfam" id="PF18476">
    <property type="entry name" value="PIN_8"/>
    <property type="match status" value="1"/>
</dbReference>
<feature type="domain" description="PIN like" evidence="2">
    <location>
        <begin position="15"/>
        <end position="249"/>
    </location>
</feature>
<dbReference type="InterPro" id="IPR041578">
    <property type="entry name" value="PIN_8"/>
</dbReference>
<reference evidence="3" key="1">
    <citation type="submission" date="2020-04" db="EMBL/GenBank/DDBJ databases">
        <authorList>
            <person name="Brown S."/>
        </authorList>
    </citation>
    <scope>NUCLEOTIDE SEQUENCE</scope>
    <source>
        <strain evidence="3">DJ015</strain>
    </source>
</reference>
<gene>
    <name evidence="3" type="ORF">HGI39_04315</name>
</gene>
<evidence type="ECO:0000313" key="4">
    <source>
        <dbReference type="Proteomes" id="UP001194098"/>
    </source>
</evidence>